<sequence length="2450" mass="267390">MAADSWTTIDALASGEKMSFAPSATVIAMRSDVELDTSPSDSPAAPPAAVEVVDASFNEDNVYSLSNDDPACIVGIGCRLPGGIRSPSGLWQFLAQKKSAQGPIYPSRFNIHGFYSPDNNRAGSINADGGYFIQEDVREFENSFFNINNLEAISMDPQQRKLLEVVYECLEDSGTVDISNTNTAVYVGNFTIDFQTMQTRDPDYIHRYSATGSGTAIMANRISYIFDLHGPSFTLDTACSSSLYGLHNAVTALCNKECDGAIVAGANLVTSPEQHLGTGKGGVLSPTSTCHTFDEAADGYGRAEAVNAIYLKRLSSALKDGDRIRAVVRGTAVNSNGRTPGITQPSSRYQEAVIQKAYSAAGLRFCDTDYVECHGTGTAVGDPIEVEAIARCFTPRDGSPLLIGAVKTNLGHSEAASGLSAIIKVVLAFEKGVIPPTYGIEKLNPKLRVEERNMKVVAEPEQWPRALQRASINSFGFGGANAHAILESISSYMPFYNADEELGSLADSSDQWVLLPVSAATPKSLEDRYATALAYIGCRVGRRSTDEALFTLASRRKVLDARGFALLHYGDQALSNPPKLVTPVTQESARLPFSFVFSGQGAQYPGMGRHLLERSPVFSQAIRTLDGYLQSLPSDQAPSWTLEQTILDPPETSAIHNVTRSQPIGTAVQIALVQLLRSWGVQAEVSVGHSSGEIAAAYVSGILSARQAILVAYFRGYAVGKLTAQGCMMAVSLTVDRATKLICSMRLEEEVCIACVNSPSSVTLSGTIHGVDILYHALQEQKVFCRKLETGGRAYHSPMMREVGQLYESLLAPYLLDNGTDEKKSGGSAKMYSSVGDADNPCKVFDSDTKLTAKYWRDNLESTVQFRAALETLIAENTTHLIELGPHPALKGPIDQIQTSLKPGAAQLPYSPTLKRNEDAEWSIKMLAGTLYNHGYCLDFISVNNWPRDMRPAHDLPPYPWDYSAGLLWNEPRASIELRNRKYVRHELLGSPQLAHDDISHSWRNILQTEEVPWIRDHKLESQIVFPAAGYLAMAIEAVSQVSGLDASQTNAAYELRDVNIIEAFVLSDKEELGSQPAEIHTSLRRKVLSTSTSSTNYYEFIISSWLAGKATKHCAGTIRLEASEDLDSIMESSQKASAAPSVVSEQWAMAKWYNKLGEEGLCFGPAFRTLSSMETDGKRIDTDAVSTTQLTQRQRGLKDEKFPGTFYPVHPLTIDACVQAGIMGGTGGDLSSLRAHLPVYIARCVIWTPTASSVNHESLIFTKSASTSPATKRIQSTLRDKLGVSVVRMEDVSLSLFRGKSSIQGSNAQRHPFLRISWKPDLSRLSQNSEGSLSNYITSWAETLNLQSPLDTTVASLLDLMGHKNPKMRVLDLSGLKDDELRGLYEGVLDGNSAFPRYRSWTTGELYASGELVSNAGYAGPFDAVVATGFSATEIICNAVAKLVGLVEQNGVIVCHKTSQVYAALSEAGLKVISAGCSHLLALATRDFRPRLLHKPAIILTHAPTAEVADFSTQLKEYLLEHVGLTSVDIVELDDLASTYDDTAERPFCISLLEVERAFLTTMNADEMDRLRRITDAMKDVVWVTNTNTLGGDSSPDMSLISGLSRALMLEQPSLRLSVLDLGSYKALGSEISGRRAFENIIETLLSQHEMDDKEFVQKDGLLYISRFTPDRSLNTTFCKRLASVGRHAHAETSRLCDAIPARLTIADTNLFSTIHFQQLREPKTETPAGLIDVDVRAIGMNAKDVYTLNGRVETSNAATAHELAGVVSSVGPEVSGLEPGDRVLVMAPNHFGTSIRVPARAAEKLLPDEDFIRMVTISVAYTTALYALHDRARLRAGETILIHGGAGAFGTAAIKVAQRIGAIVYTTVSTQVKRDFVASLGIPETHIFHSRTSSFVKDVNKATEGRGVDVIINSLAGELLHDSWDCIAEFGRFIEVGKRELVDAGKLDMRVFLRSATFTAFDISSLFFSDRQWHRDVLQQRYKEVLDLYRTGQIEALPTTVFDAADITRAYRHFSHKDRVGKIVVSMMNPESRIPVAVSSYTSVFDPRKVYLLVGCLGGLGRSLSRWMLTRGARKFVFLGRSGDDKPNAKRIVSLLESMGSDVTVCVVRGDVSKGVDVRTAVEACQKNGPIGGVVQAAMGLHESLFYSMTNEAWQTAVRPKWEGTWNLHRAIALQGYDKDLDFFLLTSSISGTVGTATESNYCAANSFLDAFAKWRREQGKPAVSVGLGMISDVGYLHENPDIEALLLRKGIQPLNEDEFLQAIDLSITEDMLVAHASNQGANAHILTGLEPFGLRDLMARGYEVDNGTLQDPRALLLSAALTVEQDSSQCSTRATPNIVNIPWMKPLAASLAKTLMAEADAESLNAAVLGLIRKRFSSLVLVPLEQVDSQKAFANFGMDSMIAAEFRTWFWNTFNVDVPFLDLLSSRKCLHDLAVATEERLLSSNEK</sequence>
<feature type="region of interest" description="C-terminal hotdog fold" evidence="8">
    <location>
        <begin position="1145"/>
        <end position="1304"/>
    </location>
</feature>
<evidence type="ECO:0000256" key="8">
    <source>
        <dbReference type="PROSITE-ProRule" id="PRU01363"/>
    </source>
</evidence>
<dbReference type="Gene3D" id="3.40.47.10">
    <property type="match status" value="1"/>
</dbReference>
<dbReference type="Pfam" id="PF13602">
    <property type="entry name" value="ADH_zinc_N_2"/>
    <property type="match status" value="1"/>
</dbReference>
<feature type="region of interest" description="N-terminal hotdog fold" evidence="8">
    <location>
        <begin position="986"/>
        <end position="1126"/>
    </location>
</feature>
<dbReference type="Pfam" id="PF14765">
    <property type="entry name" value="PS-DH"/>
    <property type="match status" value="1"/>
</dbReference>
<dbReference type="OrthoDB" id="329835at2759"/>
<dbReference type="SUPFAM" id="SSF53901">
    <property type="entry name" value="Thiolase-like"/>
    <property type="match status" value="1"/>
</dbReference>
<dbReference type="Gene3D" id="3.10.129.110">
    <property type="entry name" value="Polyketide synthase dehydratase"/>
    <property type="match status" value="1"/>
</dbReference>
<dbReference type="PROSITE" id="PS52019">
    <property type="entry name" value="PKS_MFAS_DH"/>
    <property type="match status" value="1"/>
</dbReference>
<dbReference type="Pfam" id="PF00109">
    <property type="entry name" value="ketoacyl-synt"/>
    <property type="match status" value="1"/>
</dbReference>
<dbReference type="InterPro" id="IPR049551">
    <property type="entry name" value="PKS_DH_C"/>
</dbReference>
<dbReference type="PROSITE" id="PS50075">
    <property type="entry name" value="CARRIER"/>
    <property type="match status" value="1"/>
</dbReference>
<dbReference type="InterPro" id="IPR020843">
    <property type="entry name" value="ER"/>
</dbReference>
<keyword evidence="5" id="KW-0560">Oxidoreductase</keyword>
<keyword evidence="1" id="KW-0596">Phosphopantetheine</keyword>
<dbReference type="InterPro" id="IPR018201">
    <property type="entry name" value="Ketoacyl_synth_AS"/>
</dbReference>
<keyword evidence="4" id="KW-0521">NADP</keyword>
<dbReference type="EMBL" id="KL648537">
    <property type="protein sequence ID" value="KEY69108.1"/>
    <property type="molecule type" value="Genomic_DNA"/>
</dbReference>
<dbReference type="Pfam" id="PF00698">
    <property type="entry name" value="Acyl_transf_1"/>
    <property type="match status" value="1"/>
</dbReference>
<accession>A0A084AUX9</accession>
<feature type="domain" description="Carrier" evidence="9">
    <location>
        <begin position="2366"/>
        <end position="2444"/>
    </location>
</feature>
<dbReference type="InterPro" id="IPR020806">
    <property type="entry name" value="PKS_PP-bd"/>
</dbReference>
<dbReference type="Proteomes" id="UP000028045">
    <property type="component" value="Unassembled WGS sequence"/>
</dbReference>
<dbReference type="GO" id="GO:0031177">
    <property type="term" value="F:phosphopantetheine binding"/>
    <property type="evidence" value="ECO:0007669"/>
    <property type="project" value="InterPro"/>
</dbReference>
<dbReference type="InterPro" id="IPR056501">
    <property type="entry name" value="NAD-bd_HRPKS_sdrA"/>
</dbReference>
<dbReference type="GO" id="GO:0044550">
    <property type="term" value="P:secondary metabolite biosynthetic process"/>
    <property type="evidence" value="ECO:0007669"/>
    <property type="project" value="UniProtKB-ARBA"/>
</dbReference>
<dbReference type="InterPro" id="IPR020807">
    <property type="entry name" value="PKS_DH"/>
</dbReference>
<organism evidence="12 13">
    <name type="scientific">Stachybotrys chartarum (strain CBS 109288 / IBT 7711)</name>
    <name type="common">Toxic black mold</name>
    <name type="synonym">Stilbospora chartarum</name>
    <dbReference type="NCBI Taxonomy" id="1280523"/>
    <lineage>
        <taxon>Eukaryota</taxon>
        <taxon>Fungi</taxon>
        <taxon>Dikarya</taxon>
        <taxon>Ascomycota</taxon>
        <taxon>Pezizomycotina</taxon>
        <taxon>Sordariomycetes</taxon>
        <taxon>Hypocreomycetidae</taxon>
        <taxon>Hypocreales</taxon>
        <taxon>Stachybotryaceae</taxon>
        <taxon>Stachybotrys</taxon>
    </lineage>
</organism>
<dbReference type="PANTHER" id="PTHR43775:SF50">
    <property type="entry name" value="HIGHLY REDUCING POLYKETIDE SYNTHASE SRDA"/>
    <property type="match status" value="1"/>
</dbReference>
<dbReference type="Pfam" id="PF16197">
    <property type="entry name" value="KAsynt_C_assoc"/>
    <property type="match status" value="1"/>
</dbReference>
<dbReference type="CDD" id="cd00833">
    <property type="entry name" value="PKS"/>
    <property type="match status" value="1"/>
</dbReference>
<keyword evidence="2" id="KW-0597">Phosphoprotein</keyword>
<dbReference type="GO" id="GO:0004315">
    <property type="term" value="F:3-oxoacyl-[acyl-carrier-protein] synthase activity"/>
    <property type="evidence" value="ECO:0007669"/>
    <property type="project" value="InterPro"/>
</dbReference>
<dbReference type="Pfam" id="PF00550">
    <property type="entry name" value="PP-binding"/>
    <property type="match status" value="1"/>
</dbReference>
<dbReference type="HOGENOM" id="CLU_000022_31_4_1"/>
<feature type="domain" description="PKS/mFAS DH" evidence="11">
    <location>
        <begin position="986"/>
        <end position="1304"/>
    </location>
</feature>
<dbReference type="InterPro" id="IPR016035">
    <property type="entry name" value="Acyl_Trfase/lysoPLipase"/>
</dbReference>
<feature type="domain" description="Ketosynthase family 3 (KS3)" evidence="10">
    <location>
        <begin position="68"/>
        <end position="488"/>
    </location>
</feature>
<dbReference type="InterPro" id="IPR013154">
    <property type="entry name" value="ADH-like_N"/>
</dbReference>
<keyword evidence="7" id="KW-0012">Acyltransferase</keyword>
<evidence type="ECO:0000256" key="4">
    <source>
        <dbReference type="ARBA" id="ARBA00022857"/>
    </source>
</evidence>
<dbReference type="SUPFAM" id="SSF52151">
    <property type="entry name" value="FabD/lysophospholipase-like"/>
    <property type="match status" value="1"/>
</dbReference>
<dbReference type="InterPro" id="IPR011032">
    <property type="entry name" value="GroES-like_sf"/>
</dbReference>
<dbReference type="SMART" id="SM00827">
    <property type="entry name" value="PKS_AT"/>
    <property type="match status" value="1"/>
</dbReference>
<evidence type="ECO:0000256" key="2">
    <source>
        <dbReference type="ARBA" id="ARBA00022553"/>
    </source>
</evidence>
<dbReference type="SMART" id="SM00825">
    <property type="entry name" value="PKS_KS"/>
    <property type="match status" value="1"/>
</dbReference>
<keyword evidence="6" id="KW-0511">Multifunctional enzyme</keyword>
<evidence type="ECO:0000313" key="13">
    <source>
        <dbReference type="Proteomes" id="UP000028045"/>
    </source>
</evidence>
<dbReference type="InterPro" id="IPR014030">
    <property type="entry name" value="Ketoacyl_synth_N"/>
</dbReference>
<evidence type="ECO:0000256" key="3">
    <source>
        <dbReference type="ARBA" id="ARBA00022679"/>
    </source>
</evidence>
<protein>
    <submittedName>
        <fullName evidence="12">Uncharacterized protein</fullName>
    </submittedName>
</protein>
<dbReference type="SMART" id="SM00826">
    <property type="entry name" value="PKS_DH"/>
    <property type="match status" value="1"/>
</dbReference>
<dbReference type="GO" id="GO:0016491">
    <property type="term" value="F:oxidoreductase activity"/>
    <property type="evidence" value="ECO:0007669"/>
    <property type="project" value="UniProtKB-KW"/>
</dbReference>
<evidence type="ECO:0000259" key="11">
    <source>
        <dbReference type="PROSITE" id="PS52019"/>
    </source>
</evidence>
<dbReference type="SMART" id="SM00822">
    <property type="entry name" value="PKS_KR"/>
    <property type="match status" value="1"/>
</dbReference>
<proteinExistence type="predicted"/>
<evidence type="ECO:0000256" key="7">
    <source>
        <dbReference type="ARBA" id="ARBA00023315"/>
    </source>
</evidence>
<dbReference type="InterPro" id="IPR057326">
    <property type="entry name" value="KR_dom"/>
</dbReference>
<dbReference type="Gene3D" id="3.40.50.720">
    <property type="entry name" value="NAD(P)-binding Rossmann-like Domain"/>
    <property type="match status" value="2"/>
</dbReference>
<dbReference type="Pfam" id="PF23114">
    <property type="entry name" value="NAD-bd_HRPKS_sdrA"/>
    <property type="match status" value="1"/>
</dbReference>
<dbReference type="GO" id="GO:0008168">
    <property type="term" value="F:methyltransferase activity"/>
    <property type="evidence" value="ECO:0007669"/>
    <property type="project" value="UniProtKB-KW"/>
</dbReference>
<dbReference type="SUPFAM" id="SSF51735">
    <property type="entry name" value="NAD(P)-binding Rossmann-fold domains"/>
    <property type="match status" value="2"/>
</dbReference>
<evidence type="ECO:0000313" key="12">
    <source>
        <dbReference type="EMBL" id="KEY69108.1"/>
    </source>
</evidence>
<dbReference type="SUPFAM" id="SSF55048">
    <property type="entry name" value="Probable ACP-binding domain of malonyl-CoA ACP transacylase"/>
    <property type="match status" value="1"/>
</dbReference>
<dbReference type="CDD" id="cd05274">
    <property type="entry name" value="KR_FAS_SDR_x"/>
    <property type="match status" value="1"/>
</dbReference>
<keyword evidence="3" id="KW-0808">Transferase</keyword>
<dbReference type="InterPro" id="IPR016039">
    <property type="entry name" value="Thiolase-like"/>
</dbReference>
<dbReference type="PROSITE" id="PS00606">
    <property type="entry name" value="KS3_1"/>
    <property type="match status" value="1"/>
</dbReference>
<dbReference type="GO" id="GO:0004312">
    <property type="term" value="F:fatty acid synthase activity"/>
    <property type="evidence" value="ECO:0007669"/>
    <property type="project" value="TreeGrafter"/>
</dbReference>
<evidence type="ECO:0000256" key="6">
    <source>
        <dbReference type="ARBA" id="ARBA00023268"/>
    </source>
</evidence>
<dbReference type="SMART" id="SM00823">
    <property type="entry name" value="PKS_PP"/>
    <property type="match status" value="1"/>
</dbReference>
<dbReference type="Gene3D" id="3.90.180.10">
    <property type="entry name" value="Medium-chain alcohol dehydrogenases, catalytic domain"/>
    <property type="match status" value="1"/>
</dbReference>
<dbReference type="InterPro" id="IPR016036">
    <property type="entry name" value="Malonyl_transacylase_ACP-bd"/>
</dbReference>
<evidence type="ECO:0000259" key="9">
    <source>
        <dbReference type="PROSITE" id="PS50075"/>
    </source>
</evidence>
<dbReference type="SUPFAM" id="SSF50129">
    <property type="entry name" value="GroES-like"/>
    <property type="match status" value="1"/>
</dbReference>
<dbReference type="InterPro" id="IPR036736">
    <property type="entry name" value="ACP-like_sf"/>
</dbReference>
<dbReference type="PANTHER" id="PTHR43775">
    <property type="entry name" value="FATTY ACID SYNTHASE"/>
    <property type="match status" value="1"/>
</dbReference>
<dbReference type="InterPro" id="IPR049900">
    <property type="entry name" value="PKS_mFAS_DH"/>
</dbReference>
<dbReference type="Pfam" id="PF21089">
    <property type="entry name" value="PKS_DH_N"/>
    <property type="match status" value="1"/>
</dbReference>
<reference evidence="12 13" key="1">
    <citation type="journal article" date="2014" name="BMC Genomics">
        <title>Comparative genome sequencing reveals chemotype-specific gene clusters in the toxigenic black mold Stachybotrys.</title>
        <authorList>
            <person name="Semeiks J."/>
            <person name="Borek D."/>
            <person name="Otwinowski Z."/>
            <person name="Grishin N.V."/>
        </authorList>
    </citation>
    <scope>NUCLEOTIDE SEQUENCE [LARGE SCALE GENOMIC DNA]</scope>
    <source>
        <strain evidence="13">CBS 109288 / IBT 7711</strain>
    </source>
</reference>
<dbReference type="Pfam" id="PF08240">
    <property type="entry name" value="ADH_N"/>
    <property type="match status" value="1"/>
</dbReference>
<feature type="active site" description="Proton acceptor; for dehydratase activity" evidence="8">
    <location>
        <position position="1018"/>
    </location>
</feature>
<dbReference type="PROSITE" id="PS52004">
    <property type="entry name" value="KS3_2"/>
    <property type="match status" value="1"/>
</dbReference>
<dbReference type="InterPro" id="IPR036291">
    <property type="entry name" value="NAD(P)-bd_dom_sf"/>
</dbReference>
<dbReference type="InterPro" id="IPR014043">
    <property type="entry name" value="Acyl_transferase_dom"/>
</dbReference>
<keyword evidence="13" id="KW-1185">Reference proteome</keyword>
<dbReference type="InterPro" id="IPR013968">
    <property type="entry name" value="PKS_KR"/>
</dbReference>
<name>A0A084AUX9_STACB</name>
<dbReference type="GO" id="GO:0006633">
    <property type="term" value="P:fatty acid biosynthetic process"/>
    <property type="evidence" value="ECO:0007669"/>
    <property type="project" value="InterPro"/>
</dbReference>
<evidence type="ECO:0000259" key="10">
    <source>
        <dbReference type="PROSITE" id="PS52004"/>
    </source>
</evidence>
<dbReference type="InterPro" id="IPR009081">
    <property type="entry name" value="PP-bd_ACP"/>
</dbReference>
<feature type="active site" description="Proton donor; for dehydratase activity" evidence="8">
    <location>
        <position position="1216"/>
    </location>
</feature>
<dbReference type="Gene3D" id="3.40.366.10">
    <property type="entry name" value="Malonyl-Coenzyme A Acyl Carrier Protein, domain 2"/>
    <property type="match status" value="1"/>
</dbReference>
<evidence type="ECO:0000256" key="1">
    <source>
        <dbReference type="ARBA" id="ARBA00022450"/>
    </source>
</evidence>
<dbReference type="SUPFAM" id="SSF47336">
    <property type="entry name" value="ACP-like"/>
    <property type="match status" value="1"/>
</dbReference>
<dbReference type="InterPro" id="IPR032821">
    <property type="entry name" value="PKS_assoc"/>
</dbReference>
<dbReference type="InterPro" id="IPR001227">
    <property type="entry name" value="Ac_transferase_dom_sf"/>
</dbReference>
<dbReference type="SMART" id="SM00829">
    <property type="entry name" value="PKS_ER"/>
    <property type="match status" value="1"/>
</dbReference>
<dbReference type="Pfam" id="PF02801">
    <property type="entry name" value="Ketoacyl-synt_C"/>
    <property type="match status" value="1"/>
</dbReference>
<evidence type="ECO:0000256" key="5">
    <source>
        <dbReference type="ARBA" id="ARBA00023002"/>
    </source>
</evidence>
<dbReference type="CDD" id="cd05195">
    <property type="entry name" value="enoyl_red"/>
    <property type="match status" value="1"/>
</dbReference>
<gene>
    <name evidence="12" type="ORF">S7711_09644</name>
</gene>
<dbReference type="Pfam" id="PF08659">
    <property type="entry name" value="KR"/>
    <property type="match status" value="1"/>
</dbReference>
<dbReference type="InterPro" id="IPR020841">
    <property type="entry name" value="PKS_Beta-ketoAc_synthase_dom"/>
</dbReference>
<dbReference type="GO" id="GO:0032259">
    <property type="term" value="P:methylation"/>
    <property type="evidence" value="ECO:0007669"/>
    <property type="project" value="UniProtKB-KW"/>
</dbReference>
<dbReference type="InterPro" id="IPR014031">
    <property type="entry name" value="Ketoacyl_synth_C"/>
</dbReference>
<dbReference type="InterPro" id="IPR042104">
    <property type="entry name" value="PKS_dehydratase_sf"/>
</dbReference>
<dbReference type="InterPro" id="IPR049552">
    <property type="entry name" value="PKS_DH_N"/>
</dbReference>
<dbReference type="InterPro" id="IPR050091">
    <property type="entry name" value="PKS_NRPS_Biosynth_Enz"/>
</dbReference>